<proteinExistence type="predicted"/>
<sequence length="180" mass="18414">MVSAQQGAAASTASPGAAAPAGPIDAAIARNIVAAVADPELVVLTIDELGVLRSVAVDAGGRVTVTITPTYSGCPAMDAIRADIRAALAAAGHRHVDIVTRLDPPWSTDLISESGRTKLAAAGIAPPVRLAGPVPVALSVKCPRCGSLDTERLSQFGSTACKALWRCRGCREPFDQIKPL</sequence>
<feature type="domain" description="PaaD zinc beta ribbon" evidence="2">
    <location>
        <begin position="138"/>
        <end position="178"/>
    </location>
</feature>
<name>A0A8J3QNN7_9ACTN</name>
<comment type="caution">
    <text evidence="3">The sequence shown here is derived from an EMBL/GenBank/DDBJ whole genome shotgun (WGS) entry which is preliminary data.</text>
</comment>
<dbReference type="Pfam" id="PF23451">
    <property type="entry name" value="Zn_ribbon_PaaD"/>
    <property type="match status" value="1"/>
</dbReference>
<dbReference type="Gene3D" id="3.30.300.130">
    <property type="entry name" value="Fe-S cluster assembly (FSCA)"/>
    <property type="match status" value="1"/>
</dbReference>
<dbReference type="SUPFAM" id="SSF117916">
    <property type="entry name" value="Fe-S cluster assembly (FSCA) domain-like"/>
    <property type="match status" value="1"/>
</dbReference>
<dbReference type="InterPro" id="IPR034904">
    <property type="entry name" value="FSCA_dom_sf"/>
</dbReference>
<evidence type="ECO:0000313" key="4">
    <source>
        <dbReference type="Proteomes" id="UP000642748"/>
    </source>
</evidence>
<dbReference type="NCBIfam" id="TIGR02159">
    <property type="entry name" value="PA_CoA_Oxy4"/>
    <property type="match status" value="1"/>
</dbReference>
<dbReference type="InterPro" id="IPR011883">
    <property type="entry name" value="PaaD-like"/>
</dbReference>
<feature type="domain" description="MIP18 family-like" evidence="1">
    <location>
        <begin position="35"/>
        <end position="91"/>
    </location>
</feature>
<evidence type="ECO:0000259" key="2">
    <source>
        <dbReference type="Pfam" id="PF23451"/>
    </source>
</evidence>
<organism evidence="3 4">
    <name type="scientific">Rugosimonospora africana</name>
    <dbReference type="NCBI Taxonomy" id="556532"/>
    <lineage>
        <taxon>Bacteria</taxon>
        <taxon>Bacillati</taxon>
        <taxon>Actinomycetota</taxon>
        <taxon>Actinomycetes</taxon>
        <taxon>Micromonosporales</taxon>
        <taxon>Micromonosporaceae</taxon>
        <taxon>Rugosimonospora</taxon>
    </lineage>
</organism>
<dbReference type="AlphaFoldDB" id="A0A8J3QNN7"/>
<dbReference type="Pfam" id="PF01883">
    <property type="entry name" value="FeS_assembly_P"/>
    <property type="match status" value="1"/>
</dbReference>
<dbReference type="EMBL" id="BONZ01000014">
    <property type="protein sequence ID" value="GIH13444.1"/>
    <property type="molecule type" value="Genomic_DNA"/>
</dbReference>
<dbReference type="Proteomes" id="UP000642748">
    <property type="component" value="Unassembled WGS sequence"/>
</dbReference>
<reference evidence="3" key="1">
    <citation type="submission" date="2021-01" db="EMBL/GenBank/DDBJ databases">
        <title>Whole genome shotgun sequence of Rugosimonospora africana NBRC 104875.</title>
        <authorList>
            <person name="Komaki H."/>
            <person name="Tamura T."/>
        </authorList>
    </citation>
    <scope>NUCLEOTIDE SEQUENCE</scope>
    <source>
        <strain evidence="3">NBRC 104875</strain>
    </source>
</reference>
<dbReference type="InterPro" id="IPR056572">
    <property type="entry name" value="Zn_ribbon_PaaD"/>
</dbReference>
<keyword evidence="4" id="KW-1185">Reference proteome</keyword>
<dbReference type="InterPro" id="IPR002744">
    <property type="entry name" value="MIP18-like"/>
</dbReference>
<dbReference type="PANTHER" id="PTHR42831">
    <property type="entry name" value="FE-S PROTEIN MATURATION AUXILIARY FACTOR YITW"/>
    <property type="match status" value="1"/>
</dbReference>
<gene>
    <name evidence="3" type="ORF">Raf01_16160</name>
</gene>
<dbReference type="PANTHER" id="PTHR42831:SF3">
    <property type="entry name" value="1,2-PHENYLACETYL-COA EPOXIDASE, SUBUNIT D-RELATED"/>
    <property type="match status" value="1"/>
</dbReference>
<evidence type="ECO:0000259" key="1">
    <source>
        <dbReference type="Pfam" id="PF01883"/>
    </source>
</evidence>
<accession>A0A8J3QNN7</accession>
<dbReference type="InterPro" id="IPR052339">
    <property type="entry name" value="Fe-S_Maturation_MIP18"/>
</dbReference>
<protein>
    <submittedName>
        <fullName evidence="3">Phenylacetate-CoA oxygenase subunit PaaJ</fullName>
    </submittedName>
</protein>
<evidence type="ECO:0000313" key="3">
    <source>
        <dbReference type="EMBL" id="GIH13444.1"/>
    </source>
</evidence>